<dbReference type="EMBL" id="JAHQIW010000420">
    <property type="protein sequence ID" value="KAJ1348054.1"/>
    <property type="molecule type" value="Genomic_DNA"/>
</dbReference>
<dbReference type="GO" id="GO:0005737">
    <property type="term" value="C:cytoplasm"/>
    <property type="evidence" value="ECO:0007669"/>
    <property type="project" value="TreeGrafter"/>
</dbReference>
<keyword evidence="3" id="KW-1185">Reference proteome</keyword>
<dbReference type="InterPro" id="IPR036865">
    <property type="entry name" value="CRAL-TRIO_dom_sf"/>
</dbReference>
<evidence type="ECO:0000259" key="1">
    <source>
        <dbReference type="PROSITE" id="PS50191"/>
    </source>
</evidence>
<dbReference type="SUPFAM" id="SSF52087">
    <property type="entry name" value="CRAL/TRIO domain"/>
    <property type="match status" value="1"/>
</dbReference>
<name>A0AAD5QFY2_PARTN</name>
<dbReference type="Gene3D" id="3.40.525.10">
    <property type="entry name" value="CRAL-TRIO lipid binding domain"/>
    <property type="match status" value="1"/>
</dbReference>
<dbReference type="PANTHER" id="PTHR23324">
    <property type="entry name" value="SEC14 RELATED PROTEIN"/>
    <property type="match status" value="1"/>
</dbReference>
<evidence type="ECO:0000313" key="2">
    <source>
        <dbReference type="EMBL" id="KAJ1348054.1"/>
    </source>
</evidence>
<reference evidence="2" key="1">
    <citation type="submission" date="2021-06" db="EMBL/GenBank/DDBJ databases">
        <title>Parelaphostrongylus tenuis whole genome reference sequence.</title>
        <authorList>
            <person name="Garwood T.J."/>
            <person name="Larsen P.A."/>
            <person name="Fountain-Jones N.M."/>
            <person name="Garbe J.R."/>
            <person name="Macchietto M.G."/>
            <person name="Kania S.A."/>
            <person name="Gerhold R.W."/>
            <person name="Richards J.E."/>
            <person name="Wolf T.M."/>
        </authorList>
    </citation>
    <scope>NUCLEOTIDE SEQUENCE</scope>
    <source>
        <strain evidence="2">MNPRO001-30</strain>
        <tissue evidence="2">Meninges</tissue>
    </source>
</reference>
<comment type="caution">
    <text evidence="2">The sequence shown here is derived from an EMBL/GenBank/DDBJ whole genome shotgun (WGS) entry which is preliminary data.</text>
</comment>
<dbReference type="Proteomes" id="UP001196413">
    <property type="component" value="Unassembled WGS sequence"/>
</dbReference>
<evidence type="ECO:0000313" key="3">
    <source>
        <dbReference type="Proteomes" id="UP001196413"/>
    </source>
</evidence>
<organism evidence="2 3">
    <name type="scientific">Parelaphostrongylus tenuis</name>
    <name type="common">Meningeal worm</name>
    <dbReference type="NCBI Taxonomy" id="148309"/>
    <lineage>
        <taxon>Eukaryota</taxon>
        <taxon>Metazoa</taxon>
        <taxon>Ecdysozoa</taxon>
        <taxon>Nematoda</taxon>
        <taxon>Chromadorea</taxon>
        <taxon>Rhabditida</taxon>
        <taxon>Rhabditina</taxon>
        <taxon>Rhabditomorpha</taxon>
        <taxon>Strongyloidea</taxon>
        <taxon>Metastrongylidae</taxon>
        <taxon>Parelaphostrongylus</taxon>
    </lineage>
</organism>
<protein>
    <recommendedName>
        <fullName evidence="1">CRAL-TRIO domain-containing protein</fullName>
    </recommendedName>
</protein>
<dbReference type="SUPFAM" id="SSF101576">
    <property type="entry name" value="Supernatant protein factor (SPF), C-terminal domain"/>
    <property type="match status" value="1"/>
</dbReference>
<dbReference type="Gene3D" id="2.60.120.680">
    <property type="entry name" value="GOLD domain"/>
    <property type="match status" value="1"/>
</dbReference>
<dbReference type="InterPro" id="IPR001251">
    <property type="entry name" value="CRAL-TRIO_dom"/>
</dbReference>
<dbReference type="PROSITE" id="PS50191">
    <property type="entry name" value="CRAL_TRIO"/>
    <property type="match status" value="1"/>
</dbReference>
<gene>
    <name evidence="2" type="ORF">KIN20_003270</name>
</gene>
<dbReference type="AlphaFoldDB" id="A0AAD5QFY2"/>
<dbReference type="CDD" id="cd00170">
    <property type="entry name" value="SEC14"/>
    <property type="match status" value="1"/>
</dbReference>
<sequence length="198" mass="23072">MERYPDVVQRIYLVNPPRLVSLLWKIARLFLTEQNLRKIEIVAEKEMTKHVDKDYVPKEFGGEFVNKNLPGDESGVSIRRKITSNDHYQAFQHYENHGVQRPKPAKKDIFPGEPFSIPINVPEGKSLLWDFTTTGEIEFFIYKGKDERHLVYPRLRLITVKLAEEGILRSLPGDEYTFVFVNHGTYFTSKLEYAIIVA</sequence>
<feature type="domain" description="CRAL-TRIO" evidence="1">
    <location>
        <begin position="1"/>
        <end position="68"/>
    </location>
</feature>
<dbReference type="PANTHER" id="PTHR23324:SF87">
    <property type="entry name" value="CRAL-TRIO DOMAIN-CONTAINING PROTEIN C34C12.6"/>
    <property type="match status" value="1"/>
</dbReference>
<dbReference type="InterPro" id="IPR036598">
    <property type="entry name" value="GOLD_dom_sf"/>
</dbReference>
<dbReference type="Pfam" id="PF00650">
    <property type="entry name" value="CRAL_TRIO"/>
    <property type="match status" value="1"/>
</dbReference>
<dbReference type="InterPro" id="IPR051064">
    <property type="entry name" value="SEC14/CRAL-TRIO_domain"/>
</dbReference>
<proteinExistence type="predicted"/>
<accession>A0AAD5QFY2</accession>